<dbReference type="AlphaFoldDB" id="B4NL69"/>
<feature type="region of interest" description="Disordered" evidence="1">
    <location>
        <begin position="364"/>
        <end position="398"/>
    </location>
</feature>
<dbReference type="Proteomes" id="UP000007798">
    <property type="component" value="Unassembled WGS sequence"/>
</dbReference>
<feature type="compositionally biased region" description="Polar residues" evidence="1">
    <location>
        <begin position="104"/>
        <end position="113"/>
    </location>
</feature>
<dbReference type="HOGENOM" id="CLU_421078_0_0_1"/>
<feature type="compositionally biased region" description="Acidic residues" evidence="1">
    <location>
        <begin position="46"/>
        <end position="57"/>
    </location>
</feature>
<proteinExistence type="predicted"/>
<name>B4NL69_DROWI</name>
<feature type="compositionally biased region" description="Low complexity" evidence="1">
    <location>
        <begin position="91"/>
        <end position="103"/>
    </location>
</feature>
<keyword evidence="3" id="KW-1185">Reference proteome</keyword>
<feature type="region of interest" description="Disordered" evidence="1">
    <location>
        <begin position="1"/>
        <end position="59"/>
    </location>
</feature>
<evidence type="ECO:0000256" key="1">
    <source>
        <dbReference type="SAM" id="MobiDB-lite"/>
    </source>
</evidence>
<feature type="compositionally biased region" description="Low complexity" evidence="1">
    <location>
        <begin position="379"/>
        <end position="392"/>
    </location>
</feature>
<feature type="region of interest" description="Disordered" evidence="1">
    <location>
        <begin position="78"/>
        <end position="114"/>
    </location>
</feature>
<accession>B4NL69</accession>
<feature type="compositionally biased region" description="Polar residues" evidence="1">
    <location>
        <begin position="25"/>
        <end position="38"/>
    </location>
</feature>
<feature type="compositionally biased region" description="Polar residues" evidence="1">
    <location>
        <begin position="364"/>
        <end position="378"/>
    </location>
</feature>
<reference evidence="2 3" key="1">
    <citation type="journal article" date="2007" name="Nature">
        <title>Evolution of genes and genomes on the Drosophila phylogeny.</title>
        <authorList>
            <consortium name="Drosophila 12 Genomes Consortium"/>
            <person name="Clark A.G."/>
            <person name="Eisen M.B."/>
            <person name="Smith D.R."/>
            <person name="Bergman C.M."/>
            <person name="Oliver B."/>
            <person name="Markow T.A."/>
            <person name="Kaufman T.C."/>
            <person name="Kellis M."/>
            <person name="Gelbart W."/>
            <person name="Iyer V.N."/>
            <person name="Pollard D.A."/>
            <person name="Sackton T.B."/>
            <person name="Larracuente A.M."/>
            <person name="Singh N.D."/>
            <person name="Abad J.P."/>
            <person name="Abt D.N."/>
            <person name="Adryan B."/>
            <person name="Aguade M."/>
            <person name="Akashi H."/>
            <person name="Anderson W.W."/>
            <person name="Aquadro C.F."/>
            <person name="Ardell D.H."/>
            <person name="Arguello R."/>
            <person name="Artieri C.G."/>
            <person name="Barbash D.A."/>
            <person name="Barker D."/>
            <person name="Barsanti P."/>
            <person name="Batterham P."/>
            <person name="Batzoglou S."/>
            <person name="Begun D."/>
            <person name="Bhutkar A."/>
            <person name="Blanco E."/>
            <person name="Bosak S.A."/>
            <person name="Bradley R.K."/>
            <person name="Brand A.D."/>
            <person name="Brent M.R."/>
            <person name="Brooks A.N."/>
            <person name="Brown R.H."/>
            <person name="Butlin R.K."/>
            <person name="Caggese C."/>
            <person name="Calvi B.R."/>
            <person name="Bernardo de Carvalho A."/>
            <person name="Caspi A."/>
            <person name="Castrezana S."/>
            <person name="Celniker S.E."/>
            <person name="Chang J.L."/>
            <person name="Chapple C."/>
            <person name="Chatterji S."/>
            <person name="Chinwalla A."/>
            <person name="Civetta A."/>
            <person name="Clifton S.W."/>
            <person name="Comeron J.M."/>
            <person name="Costello J.C."/>
            <person name="Coyne J.A."/>
            <person name="Daub J."/>
            <person name="David R.G."/>
            <person name="Delcher A.L."/>
            <person name="Delehaunty K."/>
            <person name="Do C.B."/>
            <person name="Ebling H."/>
            <person name="Edwards K."/>
            <person name="Eickbush T."/>
            <person name="Evans J.D."/>
            <person name="Filipski A."/>
            <person name="Findeiss S."/>
            <person name="Freyhult E."/>
            <person name="Fulton L."/>
            <person name="Fulton R."/>
            <person name="Garcia A.C."/>
            <person name="Gardiner A."/>
            <person name="Garfield D.A."/>
            <person name="Garvin B.E."/>
            <person name="Gibson G."/>
            <person name="Gilbert D."/>
            <person name="Gnerre S."/>
            <person name="Godfrey J."/>
            <person name="Good R."/>
            <person name="Gotea V."/>
            <person name="Gravely B."/>
            <person name="Greenberg A.J."/>
            <person name="Griffiths-Jones S."/>
            <person name="Gross S."/>
            <person name="Guigo R."/>
            <person name="Gustafson E.A."/>
            <person name="Haerty W."/>
            <person name="Hahn M.W."/>
            <person name="Halligan D.L."/>
            <person name="Halpern A.L."/>
            <person name="Halter G.M."/>
            <person name="Han M.V."/>
            <person name="Heger A."/>
            <person name="Hillier L."/>
            <person name="Hinrichs A.S."/>
            <person name="Holmes I."/>
            <person name="Hoskins R.A."/>
            <person name="Hubisz M.J."/>
            <person name="Hultmark D."/>
            <person name="Huntley M.A."/>
            <person name="Jaffe D.B."/>
            <person name="Jagadeeshan S."/>
            <person name="Jeck W.R."/>
            <person name="Johnson J."/>
            <person name="Jones C.D."/>
            <person name="Jordan W.C."/>
            <person name="Karpen G.H."/>
            <person name="Kataoka E."/>
            <person name="Keightley P.D."/>
            <person name="Kheradpour P."/>
            <person name="Kirkness E.F."/>
            <person name="Koerich L.B."/>
            <person name="Kristiansen K."/>
            <person name="Kudrna D."/>
            <person name="Kulathinal R.J."/>
            <person name="Kumar S."/>
            <person name="Kwok R."/>
            <person name="Lander E."/>
            <person name="Langley C.H."/>
            <person name="Lapoint R."/>
            <person name="Lazzaro B.P."/>
            <person name="Lee S.J."/>
            <person name="Levesque L."/>
            <person name="Li R."/>
            <person name="Lin C.F."/>
            <person name="Lin M.F."/>
            <person name="Lindblad-Toh K."/>
            <person name="Llopart A."/>
            <person name="Long M."/>
            <person name="Low L."/>
            <person name="Lozovsky E."/>
            <person name="Lu J."/>
            <person name="Luo M."/>
            <person name="Machado C.A."/>
            <person name="Makalowski W."/>
            <person name="Marzo M."/>
            <person name="Matsuda M."/>
            <person name="Matzkin L."/>
            <person name="McAllister B."/>
            <person name="McBride C.S."/>
            <person name="McKernan B."/>
            <person name="McKernan K."/>
            <person name="Mendez-Lago M."/>
            <person name="Minx P."/>
            <person name="Mollenhauer M.U."/>
            <person name="Montooth K."/>
            <person name="Mount S.M."/>
            <person name="Mu X."/>
            <person name="Myers E."/>
            <person name="Negre B."/>
            <person name="Newfeld S."/>
            <person name="Nielsen R."/>
            <person name="Noor M.A."/>
            <person name="O'Grady P."/>
            <person name="Pachter L."/>
            <person name="Papaceit M."/>
            <person name="Parisi M.J."/>
            <person name="Parisi M."/>
            <person name="Parts L."/>
            <person name="Pedersen J.S."/>
            <person name="Pesole G."/>
            <person name="Phillippy A.M."/>
            <person name="Ponting C.P."/>
            <person name="Pop M."/>
            <person name="Porcelli D."/>
            <person name="Powell J.R."/>
            <person name="Prohaska S."/>
            <person name="Pruitt K."/>
            <person name="Puig M."/>
            <person name="Quesneville H."/>
            <person name="Ram K.R."/>
            <person name="Rand D."/>
            <person name="Rasmussen M.D."/>
            <person name="Reed L.K."/>
            <person name="Reenan R."/>
            <person name="Reily A."/>
            <person name="Remington K.A."/>
            <person name="Rieger T.T."/>
            <person name="Ritchie M.G."/>
            <person name="Robin C."/>
            <person name="Rogers Y.H."/>
            <person name="Rohde C."/>
            <person name="Rozas J."/>
            <person name="Rubenfield M.J."/>
            <person name="Ruiz A."/>
            <person name="Russo S."/>
            <person name="Salzberg S.L."/>
            <person name="Sanchez-Gracia A."/>
            <person name="Saranga D.J."/>
            <person name="Sato H."/>
            <person name="Schaeffer S.W."/>
            <person name="Schatz M.C."/>
            <person name="Schlenke T."/>
            <person name="Schwartz R."/>
            <person name="Segarra C."/>
            <person name="Singh R.S."/>
            <person name="Sirot L."/>
            <person name="Sirota M."/>
            <person name="Sisneros N.B."/>
            <person name="Smith C.D."/>
            <person name="Smith T.F."/>
            <person name="Spieth J."/>
            <person name="Stage D.E."/>
            <person name="Stark A."/>
            <person name="Stephan W."/>
            <person name="Strausberg R.L."/>
            <person name="Strempel S."/>
            <person name="Sturgill D."/>
            <person name="Sutton G."/>
            <person name="Sutton G.G."/>
            <person name="Tao W."/>
            <person name="Teichmann S."/>
            <person name="Tobari Y.N."/>
            <person name="Tomimura Y."/>
            <person name="Tsolas J.M."/>
            <person name="Valente V.L."/>
            <person name="Venter E."/>
            <person name="Venter J.C."/>
            <person name="Vicario S."/>
            <person name="Vieira F.G."/>
            <person name="Vilella A.J."/>
            <person name="Villasante A."/>
            <person name="Walenz B."/>
            <person name="Wang J."/>
            <person name="Wasserman M."/>
            <person name="Watts T."/>
            <person name="Wilson D."/>
            <person name="Wilson R.K."/>
            <person name="Wing R.A."/>
            <person name="Wolfner M.F."/>
            <person name="Wong A."/>
            <person name="Wong G.K."/>
            <person name="Wu C.I."/>
            <person name="Wu G."/>
            <person name="Yamamoto D."/>
            <person name="Yang H.P."/>
            <person name="Yang S.P."/>
            <person name="Yorke J.A."/>
            <person name="Yoshida K."/>
            <person name="Zdobnov E."/>
            <person name="Zhang P."/>
            <person name="Zhang Y."/>
            <person name="Zimin A.V."/>
            <person name="Baldwin J."/>
            <person name="Abdouelleil A."/>
            <person name="Abdulkadir J."/>
            <person name="Abebe A."/>
            <person name="Abera B."/>
            <person name="Abreu J."/>
            <person name="Acer S.C."/>
            <person name="Aftuck L."/>
            <person name="Alexander A."/>
            <person name="An P."/>
            <person name="Anderson E."/>
            <person name="Anderson S."/>
            <person name="Arachi H."/>
            <person name="Azer M."/>
            <person name="Bachantsang P."/>
            <person name="Barry A."/>
            <person name="Bayul T."/>
            <person name="Berlin A."/>
            <person name="Bessette D."/>
            <person name="Bloom T."/>
            <person name="Blye J."/>
            <person name="Boguslavskiy L."/>
            <person name="Bonnet C."/>
            <person name="Boukhgalter B."/>
            <person name="Bourzgui I."/>
            <person name="Brown A."/>
            <person name="Cahill P."/>
            <person name="Channer S."/>
            <person name="Cheshatsang Y."/>
            <person name="Chuda L."/>
            <person name="Citroen M."/>
            <person name="Collymore A."/>
            <person name="Cooke P."/>
            <person name="Costello M."/>
            <person name="D'Aco K."/>
            <person name="Daza R."/>
            <person name="De Haan G."/>
            <person name="DeGray S."/>
            <person name="DeMaso C."/>
            <person name="Dhargay N."/>
            <person name="Dooley K."/>
            <person name="Dooley E."/>
            <person name="Doricent M."/>
            <person name="Dorje P."/>
            <person name="Dorjee K."/>
            <person name="Dupes A."/>
            <person name="Elong R."/>
            <person name="Falk J."/>
            <person name="Farina A."/>
            <person name="Faro S."/>
            <person name="Ferguson D."/>
            <person name="Fisher S."/>
            <person name="Foley C.D."/>
            <person name="Franke A."/>
            <person name="Friedrich D."/>
            <person name="Gadbois L."/>
            <person name="Gearin G."/>
            <person name="Gearin C.R."/>
            <person name="Giannoukos G."/>
            <person name="Goode T."/>
            <person name="Graham J."/>
            <person name="Grandbois E."/>
            <person name="Grewal S."/>
            <person name="Gyaltsen K."/>
            <person name="Hafez N."/>
            <person name="Hagos B."/>
            <person name="Hall J."/>
            <person name="Henson C."/>
            <person name="Hollinger A."/>
            <person name="Honan T."/>
            <person name="Huard M.D."/>
            <person name="Hughes L."/>
            <person name="Hurhula B."/>
            <person name="Husby M.E."/>
            <person name="Kamat A."/>
            <person name="Kanga B."/>
            <person name="Kashin S."/>
            <person name="Khazanovich D."/>
            <person name="Kisner P."/>
            <person name="Lance K."/>
            <person name="Lara M."/>
            <person name="Lee W."/>
            <person name="Lennon N."/>
            <person name="Letendre F."/>
            <person name="LeVine R."/>
            <person name="Lipovsky A."/>
            <person name="Liu X."/>
            <person name="Liu J."/>
            <person name="Liu S."/>
            <person name="Lokyitsang T."/>
            <person name="Lokyitsang Y."/>
            <person name="Lubonja R."/>
            <person name="Lui A."/>
            <person name="MacDonald P."/>
            <person name="Magnisalis V."/>
            <person name="Maru K."/>
            <person name="Matthews C."/>
            <person name="McCusker W."/>
            <person name="McDonough S."/>
            <person name="Mehta T."/>
            <person name="Meldrim J."/>
            <person name="Meneus L."/>
            <person name="Mihai O."/>
            <person name="Mihalev A."/>
            <person name="Mihova T."/>
            <person name="Mittelman R."/>
            <person name="Mlenga V."/>
            <person name="Montmayeur A."/>
            <person name="Mulrain L."/>
            <person name="Navidi A."/>
            <person name="Naylor J."/>
            <person name="Negash T."/>
            <person name="Nguyen T."/>
            <person name="Nguyen N."/>
            <person name="Nicol R."/>
            <person name="Norbu C."/>
            <person name="Norbu N."/>
            <person name="Novod N."/>
            <person name="O'Neill B."/>
            <person name="Osman S."/>
            <person name="Markiewicz E."/>
            <person name="Oyono O.L."/>
            <person name="Patti C."/>
            <person name="Phunkhang P."/>
            <person name="Pierre F."/>
            <person name="Priest M."/>
            <person name="Raghuraman S."/>
            <person name="Rege F."/>
            <person name="Reyes R."/>
            <person name="Rise C."/>
            <person name="Rogov P."/>
            <person name="Ross K."/>
            <person name="Ryan E."/>
            <person name="Settipalli S."/>
            <person name="Shea T."/>
            <person name="Sherpa N."/>
            <person name="Shi L."/>
            <person name="Shih D."/>
            <person name="Sparrow T."/>
            <person name="Spaulding J."/>
            <person name="Stalker J."/>
            <person name="Stange-Thomann N."/>
            <person name="Stavropoulos S."/>
            <person name="Stone C."/>
            <person name="Strader C."/>
            <person name="Tesfaye S."/>
            <person name="Thomson T."/>
            <person name="Thoulutsang Y."/>
            <person name="Thoulutsang D."/>
            <person name="Topham K."/>
            <person name="Topping I."/>
            <person name="Tsamla T."/>
            <person name="Vassiliev H."/>
            <person name="Vo A."/>
            <person name="Wangchuk T."/>
            <person name="Wangdi T."/>
            <person name="Weiand M."/>
            <person name="Wilkinson J."/>
            <person name="Wilson A."/>
            <person name="Yadav S."/>
            <person name="Young G."/>
            <person name="Yu Q."/>
            <person name="Zembek L."/>
            <person name="Zhong D."/>
            <person name="Zimmer A."/>
            <person name="Zwirko Z."/>
            <person name="Jaffe D.B."/>
            <person name="Alvarez P."/>
            <person name="Brockman W."/>
            <person name="Butler J."/>
            <person name="Chin C."/>
            <person name="Gnerre S."/>
            <person name="Grabherr M."/>
            <person name="Kleber M."/>
            <person name="Mauceli E."/>
            <person name="MacCallum I."/>
        </authorList>
    </citation>
    <scope>NUCLEOTIDE SEQUENCE [LARGE SCALE GENOMIC DNA]</scope>
    <source>
        <strain evidence="3">Tucson 14030-0811.24</strain>
    </source>
</reference>
<protein>
    <submittedName>
        <fullName evidence="2">Uncharacterized protein</fullName>
    </submittedName>
</protein>
<gene>
    <name evidence="2" type="primary">Dwil\GK14055</name>
    <name evidence="2" type="ORF">Dwil_GK14055</name>
</gene>
<dbReference type="PhylomeDB" id="B4NL69"/>
<dbReference type="OrthoDB" id="7873007at2759"/>
<dbReference type="InParanoid" id="B4NL69"/>
<organism evidence="2 3">
    <name type="scientific">Drosophila willistoni</name>
    <name type="common">Fruit fly</name>
    <dbReference type="NCBI Taxonomy" id="7260"/>
    <lineage>
        <taxon>Eukaryota</taxon>
        <taxon>Metazoa</taxon>
        <taxon>Ecdysozoa</taxon>
        <taxon>Arthropoda</taxon>
        <taxon>Hexapoda</taxon>
        <taxon>Insecta</taxon>
        <taxon>Pterygota</taxon>
        <taxon>Neoptera</taxon>
        <taxon>Endopterygota</taxon>
        <taxon>Diptera</taxon>
        <taxon>Brachycera</taxon>
        <taxon>Muscomorpha</taxon>
        <taxon>Ephydroidea</taxon>
        <taxon>Drosophilidae</taxon>
        <taxon>Drosophila</taxon>
        <taxon>Sophophora</taxon>
    </lineage>
</organism>
<dbReference type="KEGG" id="dwi:6651602"/>
<evidence type="ECO:0000313" key="3">
    <source>
        <dbReference type="Proteomes" id="UP000007798"/>
    </source>
</evidence>
<feature type="region of interest" description="Disordered" evidence="1">
    <location>
        <begin position="149"/>
        <end position="177"/>
    </location>
</feature>
<feature type="compositionally biased region" description="Low complexity" evidence="1">
    <location>
        <begin position="165"/>
        <end position="174"/>
    </location>
</feature>
<dbReference type="EMBL" id="CH964272">
    <property type="protein sequence ID" value="EDW84272.1"/>
    <property type="molecule type" value="Genomic_DNA"/>
</dbReference>
<sequence length="651" mass="73738">MSSYSTKSSKKESHLQKFARLEGLQVSSKSENSIQSTESDNHADCEDYEEDAQDDPSVDSKLMQLCWQRADDLVSKFLSSRNEENSRSSKSKSAPRVSSGSSKNSHSTDASKTYSEIYSEIYEESRARQEKAESVCKFYNLHKEDRTERWVKQLGQPDRNDDELSSGTTSYSSSHLTVNKSELDFEEDIEQDVFKKNKTATISKSDLTEEEEVEVISNFKIASEEELEVVSPKQETASKVPNSESDIELESLIEEEMEDASKNEETTADLESDFEEEIDENALTENEMDIIWKYEQAASDSGSDFEKELDRGALIDEEVEIIAQYKSMRSTNESKKSRFETDFEKLEEAVIEEELEIMSQYKDNPISSKSSHCQEMNQSSKFSSSESSNRTSNYAKSNQTNNYCSDSISNWKTTKTYQDRANSPISFRKETKNKCDQTSLGKSTGNVGIQYPSDNELYNQTKITNNPLGLRIHNADEALIGVTPNYFNESMIILDDDADFLNLSLTDDESQIHCKLMAAALSNKKSSTSITGKSIDSNESISTASIVASYTPSVYFHRRSDSDLAEEKEKGSPTPEKDYVAYLAEASLRACSKGSYSDEVRIRPRLKREATKKAEELYTSEMQLPADRQSLVKDFNMKLERQLKILNESFQ</sequence>
<evidence type="ECO:0000313" key="2">
    <source>
        <dbReference type="EMBL" id="EDW84272.1"/>
    </source>
</evidence>
<dbReference type="eggNOG" id="ENOG502TFAV">
    <property type="taxonomic scope" value="Eukaryota"/>
</dbReference>